<keyword evidence="3" id="KW-1185">Reference proteome</keyword>
<sequence length="664" mass="74992">MALERHAFLDHRRSFKPFPSIRDLYASKGSMIILSVLILFSIGSTAGANTPRSSPAVPPPAGRSLLSRSSYLEPYDYPTAVQADFDTRAHVHPYYPTLGPPEFWTEPSLRKHYSSTLHLRYHPSLFPAPPPFEVWFKEQQLIRAINMLSQTIDLETEHRQLDRLALFRREMQLGELSILLRLTQIATTLRYAALAPEWRWFEESMYRQWAAFLQISQNAAKDEKGKGSNADWENHLQFLQQVRKAQEEEEEEESEEENEIAGQIALRDATLKGKKKLDEQSGWKEVPIEREDLASSTPRRWIHTPNLAGSASDREEGKLGPDLKSSTPRRWEAFPGAAQGSGEHLAEGLEDIPETVPSPRLRALHSRVPIAEWWQSYSRTHTHKQLPSVPVVYRTPLVELQDRFTSFQERVSRLARLKHKTKFFRPFSLGGFGIEGRQTDRPLAGAFRIYTPPAQAVTTLHIAVDKAPDPGTSRTLVSPKAGTKPRVKKTTRLWIKLESNDKPVDVSTSGPSTSGSVVLKAAPIVNQDLEVPKQPTDHVKPSLTPWSYYRSNYFKQSPPKLFFRNVLMSQASLRIQARIEALQAAKTASSMGIAGMKSTYSGPLDCLPRYPDYGAIKRFGPISSVSLFANFVFSSTRANWHRCYGLAESPIVFGFAHGRPRIFG</sequence>
<feature type="compositionally biased region" description="Acidic residues" evidence="1">
    <location>
        <begin position="247"/>
        <end position="259"/>
    </location>
</feature>
<dbReference type="GeneID" id="24112596"/>
<dbReference type="OrthoDB" id="2553688at2759"/>
<dbReference type="Proteomes" id="UP000014071">
    <property type="component" value="Unassembled WGS sequence"/>
</dbReference>
<evidence type="ECO:0000313" key="2">
    <source>
        <dbReference type="EMBL" id="GAC99730.1"/>
    </source>
</evidence>
<dbReference type="EMBL" id="DF238832">
    <property type="protein sequence ID" value="GAC99730.1"/>
    <property type="molecule type" value="Genomic_DNA"/>
</dbReference>
<feature type="region of interest" description="Disordered" evidence="1">
    <location>
        <begin position="288"/>
        <end position="329"/>
    </location>
</feature>
<organism evidence="2 3">
    <name type="scientific">Pseudozyma hubeiensis (strain SY62)</name>
    <name type="common">Yeast</name>
    <dbReference type="NCBI Taxonomy" id="1305764"/>
    <lineage>
        <taxon>Eukaryota</taxon>
        <taxon>Fungi</taxon>
        <taxon>Dikarya</taxon>
        <taxon>Basidiomycota</taxon>
        <taxon>Ustilaginomycotina</taxon>
        <taxon>Ustilaginomycetes</taxon>
        <taxon>Ustilaginales</taxon>
        <taxon>Ustilaginaceae</taxon>
        <taxon>Pseudozyma</taxon>
    </lineage>
</organism>
<feature type="region of interest" description="Disordered" evidence="1">
    <location>
        <begin position="242"/>
        <end position="265"/>
    </location>
</feature>
<dbReference type="RefSeq" id="XP_012193317.1">
    <property type="nucleotide sequence ID" value="XM_012337927.1"/>
</dbReference>
<dbReference type="eggNOG" id="ENOG502RDQ5">
    <property type="taxonomic scope" value="Eukaryota"/>
</dbReference>
<reference evidence="3" key="1">
    <citation type="journal article" date="2013" name="Genome Announc.">
        <title>Draft genome sequence of the basidiomycetous yeast-like fungus Pseudozyma hubeiensis SY62, which produces an abundant amount of the biosurfactant mannosylerythritol lipids.</title>
        <authorList>
            <person name="Konishi M."/>
            <person name="Hatada Y."/>
            <person name="Horiuchi J."/>
        </authorList>
    </citation>
    <scope>NUCLEOTIDE SEQUENCE [LARGE SCALE GENOMIC DNA]</scope>
    <source>
        <strain evidence="3">SY62</strain>
    </source>
</reference>
<dbReference type="AlphaFoldDB" id="R9PNM0"/>
<accession>R9PNM0</accession>
<feature type="compositionally biased region" description="Basic and acidic residues" evidence="1">
    <location>
        <begin position="312"/>
        <end position="321"/>
    </location>
</feature>
<name>R9PNM0_PSEHS</name>
<proteinExistence type="predicted"/>
<evidence type="ECO:0000313" key="3">
    <source>
        <dbReference type="Proteomes" id="UP000014071"/>
    </source>
</evidence>
<dbReference type="HOGENOM" id="CLU_413389_0_0_1"/>
<protein>
    <submittedName>
        <fullName evidence="2">Uncharacterized protein</fullName>
    </submittedName>
</protein>
<evidence type="ECO:0000256" key="1">
    <source>
        <dbReference type="SAM" id="MobiDB-lite"/>
    </source>
</evidence>
<gene>
    <name evidence="2" type="ORF">PHSY_007333</name>
</gene>